<reference evidence="2 3" key="1">
    <citation type="journal article" date="2020" name="ISME J.">
        <title>Comparative genomics reveals insights into cyanobacterial evolution and habitat adaptation.</title>
        <authorList>
            <person name="Chen M.Y."/>
            <person name="Teng W.K."/>
            <person name="Zhao L."/>
            <person name="Hu C.X."/>
            <person name="Zhou Y.K."/>
            <person name="Han B.P."/>
            <person name="Song L.R."/>
            <person name="Shu W.S."/>
        </authorList>
    </citation>
    <scope>NUCLEOTIDE SEQUENCE [LARGE SCALE GENOMIC DNA]</scope>
    <source>
        <strain evidence="2 3">FACHB-248</strain>
    </source>
</reference>
<accession>A0ABR8GRP4</accession>
<feature type="domain" description="Peptidase C14 caspase" evidence="1">
    <location>
        <begin position="41"/>
        <end position="294"/>
    </location>
</feature>
<dbReference type="Pfam" id="PF00656">
    <property type="entry name" value="Peptidase_C14"/>
    <property type="match status" value="1"/>
</dbReference>
<name>A0ABR8GRP4_9CYAN</name>
<dbReference type="InterPro" id="IPR011600">
    <property type="entry name" value="Pept_C14_caspase"/>
</dbReference>
<dbReference type="PANTHER" id="PTHR48104:SF30">
    <property type="entry name" value="METACASPASE-1"/>
    <property type="match status" value="1"/>
</dbReference>
<dbReference type="Proteomes" id="UP000660380">
    <property type="component" value="Unassembled WGS sequence"/>
</dbReference>
<keyword evidence="3" id="KW-1185">Reference proteome</keyword>
<gene>
    <name evidence="2" type="ORF">H6G81_12930</name>
</gene>
<dbReference type="InterPro" id="IPR050452">
    <property type="entry name" value="Metacaspase"/>
</dbReference>
<dbReference type="SUPFAM" id="SSF52129">
    <property type="entry name" value="Caspase-like"/>
    <property type="match status" value="1"/>
</dbReference>
<dbReference type="PANTHER" id="PTHR48104">
    <property type="entry name" value="METACASPASE-4"/>
    <property type="match status" value="1"/>
</dbReference>
<evidence type="ECO:0000313" key="2">
    <source>
        <dbReference type="EMBL" id="MBD2605413.1"/>
    </source>
</evidence>
<dbReference type="PIRSF" id="PIRSF007398">
    <property type="entry name" value="Sll0148_caspase"/>
    <property type="match status" value="1"/>
</dbReference>
<proteinExistence type="predicted"/>
<dbReference type="InterPro" id="IPR029030">
    <property type="entry name" value="Caspase-like_dom_sf"/>
</dbReference>
<dbReference type="EMBL" id="JACJTA010000023">
    <property type="protein sequence ID" value="MBD2605413.1"/>
    <property type="molecule type" value="Genomic_DNA"/>
</dbReference>
<dbReference type="InterPro" id="IPR011189">
    <property type="entry name" value="UCP_caspase_lke"/>
</dbReference>
<protein>
    <submittedName>
        <fullName evidence="2">Caspase family protein</fullName>
    </submittedName>
</protein>
<evidence type="ECO:0000313" key="3">
    <source>
        <dbReference type="Proteomes" id="UP000660380"/>
    </source>
</evidence>
<sequence length="723" mass="79340">MKRRTFLQRIGFIIAALGVTEAGWLSLGNRYYQALAQPSPRKLALLIGINKYPQNLALAGCSTDVELQKELLIYRFGFQESDILTLTDEQATREAIENAFLNHLVLDAKPSDVVTFHFSGYGSQIKLNPAEESPVNTLIPFDGTYLSENNKIVNCLLEETLMLLWRSQTARATAILDTSYYAPLVAPSTGSRIRAYQMPAEAELATAELDFQKELKSKTEGISDPTPPLLLSATSNSQEFAREILLSGFSAGLFTYALTQYLWEATPATTIIHTLSRVGSSIRQLDGKQQPGLLNRKKNQSRLLSDNLIAESIIGAEGVVIATEENGKTVQVWLGGIPPQVVEYYGANSRLSLVTENADIQIVLRSRNGLIAKAQIFNETESATPLQVGELVQEQERVLPKNINLSVALDTKLERIERVDATSGFATISRMSIVIAGEQPANYLFGKLPEIKPSDSPASPTRYGLFSLTGELIPNTAGVEGEAAKVAVQRLGGRLQTLLAAKLWRLTENEGSSRLALKASLEIIKGITPRVVMERETVRVTGQSNHKLLSSEARYLPIVPIGSRLQYRVENLSDRPIYFMLLGLKSLRTAIAFYPPSRSQELNAETKPQFKQVVIAPGEIITLPKSATNSEWVIPGSADECEHQVIFSTAPFTQTLAALQAAKYSTADKQPIIELSKPLEVAQALLLDLHNASAATETTSQSSDFYALNVNNWASLSFIFQVV</sequence>
<dbReference type="RefSeq" id="WP_029635814.1">
    <property type="nucleotide sequence ID" value="NZ_JACJTA010000023.1"/>
</dbReference>
<dbReference type="Gene3D" id="3.40.50.1460">
    <property type="match status" value="1"/>
</dbReference>
<organism evidence="2 3">
    <name type="scientific">Scytonema hofmannii FACHB-248</name>
    <dbReference type="NCBI Taxonomy" id="1842502"/>
    <lineage>
        <taxon>Bacteria</taxon>
        <taxon>Bacillati</taxon>
        <taxon>Cyanobacteriota</taxon>
        <taxon>Cyanophyceae</taxon>
        <taxon>Nostocales</taxon>
        <taxon>Scytonemataceae</taxon>
        <taxon>Scytonema</taxon>
    </lineage>
</organism>
<comment type="caution">
    <text evidence="2">The sequence shown here is derived from an EMBL/GenBank/DDBJ whole genome shotgun (WGS) entry which is preliminary data.</text>
</comment>
<evidence type="ECO:0000259" key="1">
    <source>
        <dbReference type="Pfam" id="PF00656"/>
    </source>
</evidence>